<dbReference type="Pfam" id="PF04773">
    <property type="entry name" value="FecR"/>
    <property type="match status" value="1"/>
</dbReference>
<dbReference type="PANTHER" id="PTHR30273:SF2">
    <property type="entry name" value="PROTEIN FECR"/>
    <property type="match status" value="1"/>
</dbReference>
<keyword evidence="1" id="KW-0812">Transmembrane</keyword>
<reference evidence="4 5" key="1">
    <citation type="submission" date="2013-08" db="EMBL/GenBank/DDBJ databases">
        <authorList>
            <person name="Durkin A.S."/>
            <person name="Haft D.R."/>
            <person name="McCorrison J."/>
            <person name="Torralba M."/>
            <person name="Gillis M."/>
            <person name="Haft D.H."/>
            <person name="Methe B."/>
            <person name="Sutton G."/>
            <person name="Nelson K.E."/>
        </authorList>
    </citation>
    <scope>NUCLEOTIDE SEQUENCE [LARGE SCALE GENOMIC DNA]</scope>
    <source>
        <strain evidence="4 5">F0067</strain>
    </source>
</reference>
<sequence>MKEMTDKILKDYLLGKLTPKEAELLDRWLHETPENARKWFDYENMYLAGKPNSFGVEAVLQERESDLANRLRSYGKAHRRSRVFRIFRYAALFLLLAALGGGAFVALRPRQSLVCITAPANSVKRIMLPDSTIVWLNKQASIRYPERFLSEKRVVGLSGEALFEVRKDPRRPFIVSSEAISVRVLGTTFNINTDCKGRTEEVSLIEGSLEVTGNHDEGKIIIRPNQKAILDKKTHFLEVKNEYAPLEAIWHNDLIPFKNMRMEEISAILEKLYKVEITLAAGIDTHQTYTGSIQKGDDVDTVLDRLAYAIPFRFERKGNKVTLFGR</sequence>
<dbReference type="GO" id="GO:0016989">
    <property type="term" value="F:sigma factor antagonist activity"/>
    <property type="evidence" value="ECO:0007669"/>
    <property type="project" value="TreeGrafter"/>
</dbReference>
<evidence type="ECO:0000313" key="5">
    <source>
        <dbReference type="Proteomes" id="UP000016648"/>
    </source>
</evidence>
<dbReference type="Gene3D" id="3.55.50.30">
    <property type="match status" value="1"/>
</dbReference>
<organism evidence="4 5">
    <name type="scientific">Segatella baroniae F0067</name>
    <dbReference type="NCBI Taxonomy" id="1115809"/>
    <lineage>
        <taxon>Bacteria</taxon>
        <taxon>Pseudomonadati</taxon>
        <taxon>Bacteroidota</taxon>
        <taxon>Bacteroidia</taxon>
        <taxon>Bacteroidales</taxon>
        <taxon>Prevotellaceae</taxon>
        <taxon>Segatella</taxon>
    </lineage>
</organism>
<keyword evidence="1" id="KW-1133">Transmembrane helix</keyword>
<dbReference type="AlphaFoldDB" id="U2P2X0"/>
<comment type="caution">
    <text evidence="4">The sequence shown here is derived from an EMBL/GenBank/DDBJ whole genome shotgun (WGS) entry which is preliminary data.</text>
</comment>
<protein>
    <submittedName>
        <fullName evidence="4">Sigma factor regulatory protein, FecR/PupR family</fullName>
    </submittedName>
</protein>
<dbReference type="PATRIC" id="fig|1115809.3.peg.2266"/>
<feature type="domain" description="Protein FecR C-terminal" evidence="3">
    <location>
        <begin position="257"/>
        <end position="323"/>
    </location>
</feature>
<evidence type="ECO:0000256" key="1">
    <source>
        <dbReference type="SAM" id="Phobius"/>
    </source>
</evidence>
<feature type="domain" description="FecR protein" evidence="2">
    <location>
        <begin position="117"/>
        <end position="209"/>
    </location>
</feature>
<name>U2P2X0_9BACT</name>
<dbReference type="RefSeq" id="WP_021590502.1">
    <property type="nucleotide sequence ID" value="NZ_AWEY01000038.1"/>
</dbReference>
<keyword evidence="1" id="KW-0472">Membrane</keyword>
<proteinExistence type="predicted"/>
<evidence type="ECO:0000259" key="3">
    <source>
        <dbReference type="Pfam" id="PF16344"/>
    </source>
</evidence>
<keyword evidence="5" id="KW-1185">Reference proteome</keyword>
<feature type="transmembrane region" description="Helical" evidence="1">
    <location>
        <begin position="86"/>
        <end position="107"/>
    </location>
</feature>
<dbReference type="Gene3D" id="2.60.120.1440">
    <property type="match status" value="1"/>
</dbReference>
<dbReference type="PIRSF" id="PIRSF018266">
    <property type="entry name" value="FecR"/>
    <property type="match status" value="1"/>
</dbReference>
<dbReference type="EMBL" id="AWEY01000038">
    <property type="protein sequence ID" value="ERK38511.1"/>
    <property type="molecule type" value="Genomic_DNA"/>
</dbReference>
<dbReference type="Proteomes" id="UP000016648">
    <property type="component" value="Unassembled WGS sequence"/>
</dbReference>
<dbReference type="PANTHER" id="PTHR30273">
    <property type="entry name" value="PERIPLASMIC SIGNAL SENSOR AND SIGMA FACTOR ACTIVATOR FECR-RELATED"/>
    <property type="match status" value="1"/>
</dbReference>
<dbReference type="InterPro" id="IPR006860">
    <property type="entry name" value="FecR"/>
</dbReference>
<dbReference type="Pfam" id="PF16344">
    <property type="entry name" value="FecR_C"/>
    <property type="match status" value="1"/>
</dbReference>
<evidence type="ECO:0000313" key="4">
    <source>
        <dbReference type="EMBL" id="ERK38511.1"/>
    </source>
</evidence>
<dbReference type="InterPro" id="IPR012373">
    <property type="entry name" value="Ferrdict_sens_TM"/>
</dbReference>
<dbReference type="InterPro" id="IPR032508">
    <property type="entry name" value="FecR_C"/>
</dbReference>
<accession>U2P2X0</accession>
<gene>
    <name evidence="4" type="ORF">HMPREF9135_1494</name>
</gene>
<evidence type="ECO:0000259" key="2">
    <source>
        <dbReference type="Pfam" id="PF04773"/>
    </source>
</evidence>